<evidence type="ECO:0000256" key="3">
    <source>
        <dbReference type="ARBA" id="ARBA00022642"/>
    </source>
</evidence>
<dbReference type="InterPro" id="IPR002938">
    <property type="entry name" value="FAD-bd"/>
</dbReference>
<dbReference type="SUPFAM" id="SSF51905">
    <property type="entry name" value="FAD/NAD(P)-binding domain"/>
    <property type="match status" value="1"/>
</dbReference>
<evidence type="ECO:0000256" key="4">
    <source>
        <dbReference type="ARBA" id="ARBA00022827"/>
    </source>
</evidence>
<evidence type="ECO:0000256" key="9">
    <source>
        <dbReference type="HAMAP-Rule" id="MF_01971"/>
    </source>
</evidence>
<dbReference type="EMBL" id="QOVK01000003">
    <property type="protein sequence ID" value="RXG25241.1"/>
    <property type="molecule type" value="Genomic_DNA"/>
</dbReference>
<dbReference type="InterPro" id="IPR036188">
    <property type="entry name" value="FAD/NAD-bd_sf"/>
</dbReference>
<dbReference type="Gene3D" id="3.50.50.60">
    <property type="entry name" value="FAD/NAD(P)-binding domain"/>
    <property type="match status" value="1"/>
</dbReference>
<dbReference type="GO" id="GO:0004502">
    <property type="term" value="F:kynurenine 3-monooxygenase activity"/>
    <property type="evidence" value="ECO:0007669"/>
    <property type="project" value="UniProtKB-UniRule"/>
</dbReference>
<accession>A0A4Q0PEN9</accession>
<keyword evidence="7 9" id="KW-0503">Monooxygenase</keyword>
<keyword evidence="6 9" id="KW-0560">Oxidoreductase</keyword>
<dbReference type="FunFam" id="3.50.50.60:FF:000185">
    <property type="entry name" value="Kynurenine 3-monooxygenase"/>
    <property type="match status" value="1"/>
</dbReference>
<keyword evidence="12" id="KW-1185">Reference proteome</keyword>
<comment type="catalytic activity">
    <reaction evidence="8 9">
        <text>L-kynurenine + NADPH + O2 + H(+) = 3-hydroxy-L-kynurenine + NADP(+) + H2O</text>
        <dbReference type="Rhea" id="RHEA:20545"/>
        <dbReference type="ChEBI" id="CHEBI:15377"/>
        <dbReference type="ChEBI" id="CHEBI:15378"/>
        <dbReference type="ChEBI" id="CHEBI:15379"/>
        <dbReference type="ChEBI" id="CHEBI:57783"/>
        <dbReference type="ChEBI" id="CHEBI:57959"/>
        <dbReference type="ChEBI" id="CHEBI:58125"/>
        <dbReference type="ChEBI" id="CHEBI:58349"/>
        <dbReference type="EC" id="1.14.13.9"/>
    </reaction>
</comment>
<dbReference type="Pfam" id="PF01494">
    <property type="entry name" value="FAD_binding_3"/>
    <property type="match status" value="1"/>
</dbReference>
<evidence type="ECO:0000256" key="8">
    <source>
        <dbReference type="ARBA" id="ARBA00047818"/>
    </source>
</evidence>
<evidence type="ECO:0000259" key="10">
    <source>
        <dbReference type="Pfam" id="PF01494"/>
    </source>
</evidence>
<protein>
    <recommendedName>
        <fullName evidence="9">Kynurenine 3-monooxygenase</fullName>
        <ecNumber evidence="9">1.14.13.9</ecNumber>
    </recommendedName>
    <alternativeName>
        <fullName evidence="9">Kynurenine 3-hydroxylase</fullName>
    </alternativeName>
</protein>
<reference evidence="11 12" key="1">
    <citation type="submission" date="2018-07" db="EMBL/GenBank/DDBJ databases">
        <title>Leeuwenhoekiella genomics.</title>
        <authorList>
            <person name="Tahon G."/>
            <person name="Willems A."/>
        </authorList>
    </citation>
    <scope>NUCLEOTIDE SEQUENCE [LARGE SCALE GENOMIC DNA]</scope>
    <source>
        <strain evidence="11 12">LMG 29608</strain>
    </source>
</reference>
<dbReference type="GO" id="GO:0019805">
    <property type="term" value="P:quinolinate biosynthetic process"/>
    <property type="evidence" value="ECO:0007669"/>
    <property type="project" value="UniProtKB-UniRule"/>
</dbReference>
<evidence type="ECO:0000256" key="7">
    <source>
        <dbReference type="ARBA" id="ARBA00023033"/>
    </source>
</evidence>
<dbReference type="GO" id="GO:0071949">
    <property type="term" value="F:FAD binding"/>
    <property type="evidence" value="ECO:0007669"/>
    <property type="project" value="InterPro"/>
</dbReference>
<evidence type="ECO:0000313" key="11">
    <source>
        <dbReference type="EMBL" id="RXG25241.1"/>
    </source>
</evidence>
<evidence type="ECO:0000256" key="1">
    <source>
        <dbReference type="ARBA" id="ARBA00001974"/>
    </source>
</evidence>
<dbReference type="UniPathway" id="UPA00253">
    <property type="reaction ID" value="UER00328"/>
</dbReference>
<gene>
    <name evidence="9" type="primary">kmo</name>
    <name evidence="11" type="ORF">DSM02_1211</name>
</gene>
<dbReference type="GO" id="GO:0043420">
    <property type="term" value="P:anthranilate metabolic process"/>
    <property type="evidence" value="ECO:0007669"/>
    <property type="project" value="UniProtKB-UniRule"/>
</dbReference>
<dbReference type="AlphaFoldDB" id="A0A4Q0PEN9"/>
<keyword evidence="5 9" id="KW-0521">NADP</keyword>
<dbReference type="PRINTS" id="PR00420">
    <property type="entry name" value="RNGMNOXGNASE"/>
</dbReference>
<dbReference type="GO" id="GO:0009435">
    <property type="term" value="P:NAD+ biosynthetic process"/>
    <property type="evidence" value="ECO:0007669"/>
    <property type="project" value="UniProtKB-UniPathway"/>
</dbReference>
<dbReference type="EC" id="1.14.13.9" evidence="9"/>
<dbReference type="PANTHER" id="PTHR46028">
    <property type="entry name" value="KYNURENINE 3-MONOOXYGENASE"/>
    <property type="match status" value="1"/>
</dbReference>
<dbReference type="GO" id="GO:0070189">
    <property type="term" value="P:kynurenine metabolic process"/>
    <property type="evidence" value="ECO:0007669"/>
    <property type="project" value="TreeGrafter"/>
</dbReference>
<feature type="domain" description="FAD-binding" evidence="10">
    <location>
        <begin position="18"/>
        <end position="369"/>
    </location>
</feature>
<comment type="cofactor">
    <cofactor evidence="1 9">
        <name>FAD</name>
        <dbReference type="ChEBI" id="CHEBI:57692"/>
    </cofactor>
</comment>
<comment type="function">
    <text evidence="9">Catalyzes the hydroxylation of L-kynurenine (L-Kyn) to form 3-hydroxy-L-kynurenine (L-3OHKyn). Required for synthesis of quinolinic acid.</text>
</comment>
<keyword evidence="4 9" id="KW-0274">FAD</keyword>
<evidence type="ECO:0000256" key="6">
    <source>
        <dbReference type="ARBA" id="ARBA00023002"/>
    </source>
</evidence>
<proteinExistence type="inferred from homology"/>
<sequence length="478" mass="54437">MEFQLPTNKPLLKNKEHILIIGAGLCGSLLALRMAQRGYKVTLIEKRPDLRKEIVDSGRSINLAFSDRGMKGLRLAGLEEKVLPLCIPMNGRMIHNTEGELFMSPYSGRNEYINSISREDLNIMLLDECDKMPEITMLFNQKCTGVALETGEATFEDYKTQQTTTYKADVVMGADGVGSALRKSMLDHRKFLFSYGQDFLTHGYKELSFPPGADGGFLVDKNALHIWPRGKDMMIALPNLDGSFTVTLFLSWEEGKDSFESLNTDAAVLDYFQREFPDALKLMPDLLKEFKENPTSPLGTIKCSPWHAYGKVLLLGDAAHGIVPFYGQGMNSAFEDIHVLDKYLNKYEGDWKAVFKAYQNERKEDTDAIADLAVDNFHEMKAHTARPIFQEKRKLETAFEEAFPKEYFSKYALVTFREDLRYSEAMRRGRVQDKAILNLIHDGKFTDSMSLHDKLDLVKQETRKMLHDDEVVEGLEEE</sequence>
<comment type="pathway">
    <text evidence="9">Cofactor biosynthesis; NAD(+) biosynthesis; quinolinate from L-kynurenine: step 1/3.</text>
</comment>
<dbReference type="GO" id="GO:0006569">
    <property type="term" value="P:L-tryptophan catabolic process"/>
    <property type="evidence" value="ECO:0007669"/>
    <property type="project" value="UniProtKB-UniRule"/>
</dbReference>
<dbReference type="InterPro" id="IPR027545">
    <property type="entry name" value="Kynurenine_monooxygenase"/>
</dbReference>
<comment type="similarity">
    <text evidence="9">Belongs to the aromatic-ring hydroxylase family. KMO subfamily.</text>
</comment>
<evidence type="ECO:0000256" key="2">
    <source>
        <dbReference type="ARBA" id="ARBA00022630"/>
    </source>
</evidence>
<organism evidence="11 12">
    <name type="scientific">Leeuwenhoekiella polynyae</name>
    <dbReference type="NCBI Taxonomy" id="1550906"/>
    <lineage>
        <taxon>Bacteria</taxon>
        <taxon>Pseudomonadati</taxon>
        <taxon>Bacteroidota</taxon>
        <taxon>Flavobacteriia</taxon>
        <taxon>Flavobacteriales</taxon>
        <taxon>Flavobacteriaceae</taxon>
        <taxon>Leeuwenhoekiella</taxon>
    </lineage>
</organism>
<keyword evidence="3 9" id="KW-0662">Pyridine nucleotide biosynthesis</keyword>
<name>A0A4Q0PEN9_9FLAO</name>
<keyword evidence="2 9" id="KW-0285">Flavoprotein</keyword>
<comment type="caution">
    <text evidence="11">The sequence shown here is derived from an EMBL/GenBank/DDBJ whole genome shotgun (WGS) entry which is preliminary data.</text>
</comment>
<dbReference type="OrthoDB" id="9766816at2"/>
<evidence type="ECO:0000256" key="5">
    <source>
        <dbReference type="ARBA" id="ARBA00022857"/>
    </source>
</evidence>
<dbReference type="HAMAP" id="MF_01971">
    <property type="entry name" value="Kynurenine_monooxygenase"/>
    <property type="match status" value="1"/>
</dbReference>
<evidence type="ECO:0000313" key="12">
    <source>
        <dbReference type="Proteomes" id="UP000289859"/>
    </source>
</evidence>
<dbReference type="PANTHER" id="PTHR46028:SF2">
    <property type="entry name" value="KYNURENINE 3-MONOOXYGENASE"/>
    <property type="match status" value="1"/>
</dbReference>
<dbReference type="Proteomes" id="UP000289859">
    <property type="component" value="Unassembled WGS sequence"/>
</dbReference>